<comment type="subunit">
    <text evidence="4">Homooligomer.</text>
</comment>
<comment type="function">
    <text evidence="1">Involved in the import of GDP-mannose from the cytoplasm into the Golgi lumen.</text>
</comment>
<sequence length="371" mass="41223">MSPTQTLDLETPATEKTDAPLLLAQTKSEYGVPTEKKLAYICVYFLLNVSLTIYNKAVLGKFAYPWLLTALHTGSAFTECHILMSQGVFKATPLSRRDNLILIAFSFLFTFNIAISNVSPSMVSIPFHQIMRSTCPVFTVLIHRLRYNRTYSTSTYLSLIPIVLGICLATYGDYYFTVRGFLLTLFGVFLAAVKTVATNRLMTGPRSLSPLEFLFRMSPLAFLQSVLYAYLSGELSSFSLSPPASMTFYYSPDFSLPTYHTPLPITHSKYCCIAIFAINGIIAFALNISSFSTNKNAGALTMTVCGNLKQCLTMFLGILIFRVDVGWSNALGMMFALAGAAWYGIVELGQGEDDKKKRRESRESARNASEW</sequence>
<dbReference type="EMBL" id="KZ613519">
    <property type="protein sequence ID" value="PMD14747.1"/>
    <property type="molecule type" value="Genomic_DNA"/>
</dbReference>
<dbReference type="OrthoDB" id="10261634at2759"/>
<feature type="transmembrane region" description="Helical" evidence="9">
    <location>
        <begin position="180"/>
        <end position="201"/>
    </location>
</feature>
<name>A0A2J6PL42_9HELO</name>
<protein>
    <submittedName>
        <fullName evidence="11">TPT-domain-containing protein</fullName>
    </submittedName>
</protein>
<dbReference type="GO" id="GO:0005789">
    <property type="term" value="C:endoplasmic reticulum membrane"/>
    <property type="evidence" value="ECO:0007669"/>
    <property type="project" value="UniProtKB-SubCell"/>
</dbReference>
<feature type="transmembrane region" description="Helical" evidence="9">
    <location>
        <begin position="38"/>
        <end position="54"/>
    </location>
</feature>
<feature type="transmembrane region" description="Helical" evidence="9">
    <location>
        <begin position="327"/>
        <end position="349"/>
    </location>
</feature>
<feature type="compositionally biased region" description="Basic and acidic residues" evidence="8">
    <location>
        <begin position="352"/>
        <end position="365"/>
    </location>
</feature>
<gene>
    <name evidence="11" type="ORF">NA56DRAFT_682358</name>
</gene>
<accession>A0A2J6PL42</accession>
<evidence type="ECO:0000256" key="9">
    <source>
        <dbReference type="SAM" id="Phobius"/>
    </source>
</evidence>
<dbReference type="InterPro" id="IPR004853">
    <property type="entry name" value="Sugar_P_trans_dom"/>
</dbReference>
<feature type="transmembrane region" description="Helical" evidence="9">
    <location>
        <begin position="155"/>
        <end position="174"/>
    </location>
</feature>
<feature type="transmembrane region" description="Helical" evidence="9">
    <location>
        <begin position="100"/>
        <end position="119"/>
    </location>
</feature>
<evidence type="ECO:0000313" key="12">
    <source>
        <dbReference type="Proteomes" id="UP000235672"/>
    </source>
</evidence>
<comment type="similarity">
    <text evidence="3">Belongs to the TPT transporter family. SLC35D subfamily.</text>
</comment>
<evidence type="ECO:0000256" key="1">
    <source>
        <dbReference type="ARBA" id="ARBA00003420"/>
    </source>
</evidence>
<keyword evidence="12" id="KW-1185">Reference proteome</keyword>
<dbReference type="InterPro" id="IPR050186">
    <property type="entry name" value="TPT_transporter"/>
</dbReference>
<evidence type="ECO:0000256" key="3">
    <source>
        <dbReference type="ARBA" id="ARBA00010425"/>
    </source>
</evidence>
<dbReference type="Pfam" id="PF03151">
    <property type="entry name" value="TPT"/>
    <property type="match status" value="1"/>
</dbReference>
<evidence type="ECO:0000256" key="6">
    <source>
        <dbReference type="ARBA" id="ARBA00022989"/>
    </source>
</evidence>
<keyword evidence="5 9" id="KW-0812">Transmembrane</keyword>
<keyword evidence="6 9" id="KW-1133">Transmembrane helix</keyword>
<evidence type="ECO:0000256" key="7">
    <source>
        <dbReference type="ARBA" id="ARBA00023136"/>
    </source>
</evidence>
<evidence type="ECO:0000256" key="5">
    <source>
        <dbReference type="ARBA" id="ARBA00022692"/>
    </source>
</evidence>
<feature type="region of interest" description="Disordered" evidence="8">
    <location>
        <begin position="352"/>
        <end position="371"/>
    </location>
</feature>
<organism evidence="11 12">
    <name type="scientific">Hyaloscypha hepaticicola</name>
    <dbReference type="NCBI Taxonomy" id="2082293"/>
    <lineage>
        <taxon>Eukaryota</taxon>
        <taxon>Fungi</taxon>
        <taxon>Dikarya</taxon>
        <taxon>Ascomycota</taxon>
        <taxon>Pezizomycotina</taxon>
        <taxon>Leotiomycetes</taxon>
        <taxon>Helotiales</taxon>
        <taxon>Hyaloscyphaceae</taxon>
        <taxon>Hyaloscypha</taxon>
    </lineage>
</organism>
<feature type="transmembrane region" description="Helical" evidence="9">
    <location>
        <begin position="267"/>
        <end position="288"/>
    </location>
</feature>
<dbReference type="AlphaFoldDB" id="A0A2J6PL42"/>
<keyword evidence="7 9" id="KW-0472">Membrane</keyword>
<proteinExistence type="inferred from homology"/>
<dbReference type="Proteomes" id="UP000235672">
    <property type="component" value="Unassembled WGS sequence"/>
</dbReference>
<evidence type="ECO:0000313" key="11">
    <source>
        <dbReference type="EMBL" id="PMD14747.1"/>
    </source>
</evidence>
<reference evidence="11 12" key="1">
    <citation type="submission" date="2016-05" db="EMBL/GenBank/DDBJ databases">
        <title>A degradative enzymes factory behind the ericoid mycorrhizal symbiosis.</title>
        <authorList>
            <consortium name="DOE Joint Genome Institute"/>
            <person name="Martino E."/>
            <person name="Morin E."/>
            <person name="Grelet G."/>
            <person name="Kuo A."/>
            <person name="Kohler A."/>
            <person name="Daghino S."/>
            <person name="Barry K."/>
            <person name="Choi C."/>
            <person name="Cichocki N."/>
            <person name="Clum A."/>
            <person name="Copeland A."/>
            <person name="Hainaut M."/>
            <person name="Haridas S."/>
            <person name="Labutti K."/>
            <person name="Lindquist E."/>
            <person name="Lipzen A."/>
            <person name="Khouja H.-R."/>
            <person name="Murat C."/>
            <person name="Ohm R."/>
            <person name="Olson A."/>
            <person name="Spatafora J."/>
            <person name="Veneault-Fourrey C."/>
            <person name="Henrissat B."/>
            <person name="Grigoriev I."/>
            <person name="Martin F."/>
            <person name="Perotto S."/>
        </authorList>
    </citation>
    <scope>NUCLEOTIDE SEQUENCE [LARGE SCALE GENOMIC DNA]</scope>
    <source>
        <strain evidence="11 12">UAMH 7357</strain>
    </source>
</reference>
<evidence type="ECO:0000259" key="10">
    <source>
        <dbReference type="Pfam" id="PF03151"/>
    </source>
</evidence>
<evidence type="ECO:0000256" key="4">
    <source>
        <dbReference type="ARBA" id="ARBA00011182"/>
    </source>
</evidence>
<dbReference type="PANTHER" id="PTHR11132">
    <property type="entry name" value="SOLUTE CARRIER FAMILY 35"/>
    <property type="match status" value="1"/>
</dbReference>
<evidence type="ECO:0000256" key="8">
    <source>
        <dbReference type="SAM" id="MobiDB-lite"/>
    </source>
</evidence>
<comment type="subcellular location">
    <subcellularLocation>
        <location evidence="2">Endoplasmic reticulum membrane</location>
        <topology evidence="2">Multi-pass membrane protein</topology>
    </subcellularLocation>
</comment>
<feature type="domain" description="Sugar phosphate transporter" evidence="10">
    <location>
        <begin position="39"/>
        <end position="343"/>
    </location>
</feature>
<feature type="transmembrane region" description="Helical" evidence="9">
    <location>
        <begin position="300"/>
        <end position="321"/>
    </location>
</feature>
<evidence type="ECO:0000256" key="2">
    <source>
        <dbReference type="ARBA" id="ARBA00004477"/>
    </source>
</evidence>